<dbReference type="AlphaFoldDB" id="U9UB22"/>
<organism evidence="1">
    <name type="scientific">Rhizophagus irregularis (strain DAOM 181602 / DAOM 197198 / MUCL 43194)</name>
    <name type="common">Arbuscular mycorrhizal fungus</name>
    <name type="synonym">Glomus intraradices</name>
    <dbReference type="NCBI Taxonomy" id="747089"/>
    <lineage>
        <taxon>Eukaryota</taxon>
        <taxon>Fungi</taxon>
        <taxon>Fungi incertae sedis</taxon>
        <taxon>Mucoromycota</taxon>
        <taxon>Glomeromycotina</taxon>
        <taxon>Glomeromycetes</taxon>
        <taxon>Glomerales</taxon>
        <taxon>Glomeraceae</taxon>
        <taxon>Rhizophagus</taxon>
    </lineage>
</organism>
<sequence length="118" mass="13273">MQCKYSFHISVKFGNVCPEGSIITRSFETCVDDDICPSLLIEVLLSTSEMISELKRSEEANTRSRFPDVAVEQSSSDAPAICFASAILAQIRAWRWKTSECALDHFAIIVRLLDRDKI</sequence>
<dbReference type="HOGENOM" id="CLU_2074370_0_0_1"/>
<protein>
    <submittedName>
        <fullName evidence="1">Uncharacterized protein</fullName>
    </submittedName>
</protein>
<accession>U9UB22</accession>
<name>U9UB22_RHIID</name>
<gene>
    <name evidence="1" type="ORF">GLOINDRAFT_84520</name>
</gene>
<dbReference type="EMBL" id="KI284520">
    <property type="protein sequence ID" value="ESA12821.1"/>
    <property type="molecule type" value="Genomic_DNA"/>
</dbReference>
<reference evidence="1" key="1">
    <citation type="submission" date="2013-07" db="EMBL/GenBank/DDBJ databases">
        <title>The genome of an arbuscular mycorrhizal fungus provides insights into the evolution of the oldest plant symbiosis.</title>
        <authorList>
            <consortium name="DOE Joint Genome Institute"/>
            <person name="Tisserant E."/>
            <person name="Malbreil M."/>
            <person name="Kuo A."/>
            <person name="Kohler A."/>
            <person name="Symeonidi A."/>
            <person name="Balestrini R."/>
            <person name="Charron P."/>
            <person name="Duensing N."/>
            <person name="Frei-dit-Frey N."/>
            <person name="Gianinazzi-Pearson V."/>
            <person name="Gilbert B."/>
            <person name="Handa Y."/>
            <person name="Hijri M."/>
            <person name="Kaul R."/>
            <person name="Kawaguchi M."/>
            <person name="Krajinski F."/>
            <person name="Lammers P."/>
            <person name="Lapierre D."/>
            <person name="Masclaux F.G."/>
            <person name="Murat C."/>
            <person name="Morin E."/>
            <person name="Ndikumana S."/>
            <person name="Pagni M."/>
            <person name="Petitpierre D."/>
            <person name="Requena N."/>
            <person name="Rosikiewicz P."/>
            <person name="Riley R."/>
            <person name="Saito K."/>
            <person name="San Clemente H."/>
            <person name="Shapiro H."/>
            <person name="van Tuinen D."/>
            <person name="Becard G."/>
            <person name="Bonfante P."/>
            <person name="Paszkowski U."/>
            <person name="Shachar-Hill Y."/>
            <person name="Young J.P."/>
            <person name="Sanders I.R."/>
            <person name="Henrissat B."/>
            <person name="Rensing S.A."/>
            <person name="Grigoriev I.V."/>
            <person name="Corradi N."/>
            <person name="Roux C."/>
            <person name="Martin F."/>
        </authorList>
    </citation>
    <scope>NUCLEOTIDE SEQUENCE</scope>
    <source>
        <strain evidence="1">DAOM 197198</strain>
    </source>
</reference>
<proteinExistence type="predicted"/>
<evidence type="ECO:0000313" key="1">
    <source>
        <dbReference type="EMBL" id="ESA12821.1"/>
    </source>
</evidence>